<dbReference type="EMBL" id="CP053452">
    <property type="protein sequence ID" value="QJW96523.1"/>
    <property type="molecule type" value="Genomic_DNA"/>
</dbReference>
<protein>
    <submittedName>
        <fullName evidence="2">Uncharacterized protein</fullName>
    </submittedName>
</protein>
<name>A0A6M5YT76_9BACT</name>
<feature type="region of interest" description="Disordered" evidence="1">
    <location>
        <begin position="20"/>
        <end position="48"/>
    </location>
</feature>
<dbReference type="AlphaFoldDB" id="A0A6M5YT76"/>
<evidence type="ECO:0000313" key="3">
    <source>
        <dbReference type="Proteomes" id="UP000503447"/>
    </source>
</evidence>
<evidence type="ECO:0000256" key="1">
    <source>
        <dbReference type="SAM" id="MobiDB-lite"/>
    </source>
</evidence>
<accession>A0A6M5YT76</accession>
<dbReference type="Proteomes" id="UP000503447">
    <property type="component" value="Chromosome"/>
</dbReference>
<reference evidence="3" key="1">
    <citation type="submission" date="2020-05" db="EMBL/GenBank/DDBJ databases">
        <title>Frigoriglobus tundricola gen. nov., sp. nov., a psychrotolerant cellulolytic planctomycete of the family Gemmataceae with two divergent copies of 16S rRNA gene.</title>
        <authorList>
            <person name="Kulichevskaya I.S."/>
            <person name="Ivanova A.A."/>
            <person name="Naumoff D.G."/>
            <person name="Beletsky A.V."/>
            <person name="Rijpstra W.I.C."/>
            <person name="Sinninghe Damste J.S."/>
            <person name="Mardanov A.V."/>
            <person name="Ravin N.V."/>
            <person name="Dedysh S.N."/>
        </authorList>
    </citation>
    <scope>NUCLEOTIDE SEQUENCE [LARGE SCALE GENOMIC DNA]</scope>
    <source>
        <strain evidence="3">PL17</strain>
    </source>
</reference>
<organism evidence="2 3">
    <name type="scientific">Frigoriglobus tundricola</name>
    <dbReference type="NCBI Taxonomy" id="2774151"/>
    <lineage>
        <taxon>Bacteria</taxon>
        <taxon>Pseudomonadati</taxon>
        <taxon>Planctomycetota</taxon>
        <taxon>Planctomycetia</taxon>
        <taxon>Gemmatales</taxon>
        <taxon>Gemmataceae</taxon>
        <taxon>Frigoriglobus</taxon>
    </lineage>
</organism>
<gene>
    <name evidence="2" type="ORF">FTUN_4080</name>
</gene>
<evidence type="ECO:0000313" key="2">
    <source>
        <dbReference type="EMBL" id="QJW96523.1"/>
    </source>
</evidence>
<sequence>MAEEKAVSPVTSALTVEVPARDRPDRHRFAGRTRPPIPAALPDRCDRT</sequence>
<keyword evidence="3" id="KW-1185">Reference proteome</keyword>
<proteinExistence type="predicted"/>
<dbReference type="KEGG" id="ftj:FTUN_4080"/>